<evidence type="ECO:0000313" key="2">
    <source>
        <dbReference type="Proteomes" id="UP000015559"/>
    </source>
</evidence>
<name>S6API3_SULDS</name>
<proteinExistence type="predicted"/>
<sequence length="79" mass="9113">MAIPEGLRIDVQWDEINELEISLAGVNREGEKAIRRKIPGRNGHLSGCAVGPRKKIFRKSVERKTEHRSRMFSWQAKSR</sequence>
<evidence type="ECO:0000313" key="1">
    <source>
        <dbReference type="EMBL" id="BAN36839.1"/>
    </source>
</evidence>
<organism evidence="1 2">
    <name type="scientific">Sulfuricella denitrificans (strain DSM 22764 / NBRC 105220 / skB26)</name>
    <dbReference type="NCBI Taxonomy" id="1163617"/>
    <lineage>
        <taxon>Bacteria</taxon>
        <taxon>Pseudomonadati</taxon>
        <taxon>Pseudomonadota</taxon>
        <taxon>Betaproteobacteria</taxon>
        <taxon>Nitrosomonadales</taxon>
        <taxon>Sulfuricellaceae</taxon>
        <taxon>Sulfuricella</taxon>
    </lineage>
</organism>
<dbReference type="EMBL" id="AP013067">
    <property type="protein sequence ID" value="BAN36839.1"/>
    <property type="molecule type" value="Genomic_DNA"/>
</dbReference>
<dbReference type="Proteomes" id="UP000015559">
    <property type="component" value="Plasmid pSCD"/>
</dbReference>
<protein>
    <submittedName>
        <fullName evidence="1">Uncharacterized protein</fullName>
    </submittedName>
</protein>
<accession>S6API3</accession>
<dbReference type="AlphaFoldDB" id="S6API3"/>
<keyword evidence="2" id="KW-1185">Reference proteome</keyword>
<dbReference type="HOGENOM" id="CLU_2604718_0_0_4"/>
<reference evidence="1 2" key="1">
    <citation type="journal article" date="2012" name="Appl. Environ. Microbiol.">
        <title>Draft genome sequence of a psychrotolerant sulfur-oxidizing bacterium, Sulfuricella denitrificans skB26, and proteomic insights into cold adaptation.</title>
        <authorList>
            <person name="Watanabe T."/>
            <person name="Kojima H."/>
            <person name="Fukui M."/>
        </authorList>
    </citation>
    <scope>NUCLEOTIDE SEQUENCE [LARGE SCALE GENOMIC DNA]</scope>
    <source>
        <strain evidence="2">skB26</strain>
        <plasmid evidence="1 2">pSCD</plasmid>
    </source>
</reference>
<geneLocation type="plasmid" evidence="1 2">
    <name>pSCD</name>
</geneLocation>
<gene>
    <name evidence="1" type="ORF">SCD_n03040</name>
</gene>
<keyword evidence="1" id="KW-0614">Plasmid</keyword>
<dbReference type="KEGG" id="sdr:SCD_n03040"/>